<dbReference type="InterPro" id="IPR023393">
    <property type="entry name" value="START-like_dom_sf"/>
</dbReference>
<protein>
    <submittedName>
        <fullName evidence="3">SRPBCC domain-containing protein</fullName>
    </submittedName>
</protein>
<proteinExistence type="inferred from homology"/>
<gene>
    <name evidence="3" type="ORF">E6K76_04620</name>
</gene>
<comment type="caution">
    <text evidence="3">The sequence shown here is derived from an EMBL/GenBank/DDBJ whole genome shotgun (WGS) entry which is preliminary data.</text>
</comment>
<evidence type="ECO:0000256" key="1">
    <source>
        <dbReference type="ARBA" id="ARBA00006817"/>
    </source>
</evidence>
<evidence type="ECO:0000313" key="4">
    <source>
        <dbReference type="Proteomes" id="UP000316852"/>
    </source>
</evidence>
<reference evidence="3 4" key="1">
    <citation type="journal article" date="2019" name="Nat. Microbiol.">
        <title>Mediterranean grassland soil C-N compound turnover is dependent on rainfall and depth, and is mediated by genomically divergent microorganisms.</title>
        <authorList>
            <person name="Diamond S."/>
            <person name="Andeer P.F."/>
            <person name="Li Z."/>
            <person name="Crits-Christoph A."/>
            <person name="Burstein D."/>
            <person name="Anantharaman K."/>
            <person name="Lane K.R."/>
            <person name="Thomas B.C."/>
            <person name="Pan C."/>
            <person name="Northen T.R."/>
            <person name="Banfield J.F."/>
        </authorList>
    </citation>
    <scope>NUCLEOTIDE SEQUENCE [LARGE SCALE GENOMIC DNA]</scope>
    <source>
        <strain evidence="3">WS_6</strain>
    </source>
</reference>
<organism evidence="3 4">
    <name type="scientific">Eiseniibacteriota bacterium</name>
    <dbReference type="NCBI Taxonomy" id="2212470"/>
    <lineage>
        <taxon>Bacteria</taxon>
        <taxon>Candidatus Eiseniibacteriota</taxon>
    </lineage>
</organism>
<evidence type="ECO:0000313" key="3">
    <source>
        <dbReference type="EMBL" id="TMQ59357.1"/>
    </source>
</evidence>
<dbReference type="EMBL" id="VBOW01000022">
    <property type="protein sequence ID" value="TMQ59357.1"/>
    <property type="molecule type" value="Genomic_DNA"/>
</dbReference>
<dbReference type="InterPro" id="IPR013538">
    <property type="entry name" value="ASHA1/2-like_C"/>
</dbReference>
<feature type="domain" description="Activator of Hsp90 ATPase homologue 1/2-like C-terminal" evidence="2">
    <location>
        <begin position="19"/>
        <end position="116"/>
    </location>
</feature>
<accession>A0A538T6X0</accession>
<dbReference type="Proteomes" id="UP000316852">
    <property type="component" value="Unassembled WGS sequence"/>
</dbReference>
<name>A0A538T6X0_UNCEI</name>
<dbReference type="Gene3D" id="3.30.530.20">
    <property type="match status" value="1"/>
</dbReference>
<comment type="similarity">
    <text evidence="1">Belongs to the AHA1 family.</text>
</comment>
<dbReference type="AlphaFoldDB" id="A0A538T6X0"/>
<sequence>MNYTRPKQTELTLTRTIAAGPAEVYDVWLDSKNPGGPWFGCKRMILDVKVDGLFYNCVGHEGREWAHYGRFITLDRPRRIEHTWVSEGTRGLESVVTLTFEPEGDKTRVTLRHTGV</sequence>
<dbReference type="Pfam" id="PF08327">
    <property type="entry name" value="AHSA1"/>
    <property type="match status" value="1"/>
</dbReference>
<dbReference type="SUPFAM" id="SSF55961">
    <property type="entry name" value="Bet v1-like"/>
    <property type="match status" value="1"/>
</dbReference>
<evidence type="ECO:0000259" key="2">
    <source>
        <dbReference type="Pfam" id="PF08327"/>
    </source>
</evidence>
<feature type="non-terminal residue" evidence="3">
    <location>
        <position position="116"/>
    </location>
</feature>
<dbReference type="CDD" id="cd07814">
    <property type="entry name" value="SRPBCC_CalC_Aha1-like"/>
    <property type="match status" value="1"/>
</dbReference>